<dbReference type="Gene3D" id="2.40.50.140">
    <property type="entry name" value="Nucleic acid-binding proteins"/>
    <property type="match status" value="1"/>
</dbReference>
<keyword evidence="3" id="KW-1185">Reference proteome</keyword>
<dbReference type="InterPro" id="IPR011129">
    <property type="entry name" value="CSD"/>
</dbReference>
<reference evidence="2 3" key="1">
    <citation type="submission" date="2019-06" db="EMBL/GenBank/DDBJ databases">
        <title>Draft Genome Sequence of Candidatus Phytoplasma pini-Related Strain MDPP: A Resource for Comparative Genomics of Gymnosperm-infecting Phytoplasmas.</title>
        <authorList>
            <person name="Cai W."/>
            <person name="Costanzo S."/>
            <person name="Shao J."/>
            <person name="Zhao Y."/>
            <person name="Davis R."/>
        </authorList>
    </citation>
    <scope>NUCLEOTIDE SEQUENCE [LARGE SCALE GENOMIC DNA]</scope>
    <source>
        <strain evidence="2 3">MDPP</strain>
    </source>
</reference>
<dbReference type="GO" id="GO:0003676">
    <property type="term" value="F:nucleic acid binding"/>
    <property type="evidence" value="ECO:0007669"/>
    <property type="project" value="InterPro"/>
</dbReference>
<protein>
    <submittedName>
        <fullName evidence="2">Cold shock protein</fullName>
    </submittedName>
</protein>
<organism evidence="2 3">
    <name type="scientific">Candidatus Phytoplasma pini</name>
    <dbReference type="NCBI Taxonomy" id="267362"/>
    <lineage>
        <taxon>Bacteria</taxon>
        <taxon>Bacillati</taxon>
        <taxon>Mycoplasmatota</taxon>
        <taxon>Mollicutes</taxon>
        <taxon>Acholeplasmatales</taxon>
        <taxon>Acholeplasmataceae</taxon>
        <taxon>Candidatus Phytoplasma</taxon>
    </lineage>
</organism>
<sequence>MSQTRKFSGIIKWFDNQKGYGFITSIEPLNMVDVESQYEERLNEDEKSKKFYQTWSDEDLFCHYTSIKFRDGKERNDGDGKATFKTLEQNDKVEFIIREVKDPNSGIFKPQALDIVIIK</sequence>
<dbReference type="SMART" id="SM00357">
    <property type="entry name" value="CSP"/>
    <property type="match status" value="1"/>
</dbReference>
<gene>
    <name evidence="2" type="primary">cspC</name>
    <name evidence="2" type="ORF">MDPP_00248</name>
</gene>
<dbReference type="InterPro" id="IPR012340">
    <property type="entry name" value="NA-bd_OB-fold"/>
</dbReference>
<feature type="domain" description="CSD" evidence="1">
    <location>
        <begin position="6"/>
        <end position="117"/>
    </location>
</feature>
<dbReference type="CDD" id="cd04458">
    <property type="entry name" value="CSP_CDS"/>
    <property type="match status" value="1"/>
</dbReference>
<dbReference type="OrthoDB" id="9805039at2"/>
<dbReference type="SUPFAM" id="SSF50249">
    <property type="entry name" value="Nucleic acid-binding proteins"/>
    <property type="match status" value="1"/>
</dbReference>
<evidence type="ECO:0000259" key="1">
    <source>
        <dbReference type="PROSITE" id="PS51857"/>
    </source>
</evidence>
<proteinExistence type="predicted"/>
<dbReference type="AlphaFoldDB" id="A0A559KJD7"/>
<dbReference type="InterPro" id="IPR002059">
    <property type="entry name" value="CSP_DNA-bd"/>
</dbReference>
<dbReference type="RefSeq" id="WP_144658420.1">
    <property type="nucleotide sequence ID" value="NZ_VIAE01000005.1"/>
</dbReference>
<comment type="caution">
    <text evidence="2">The sequence shown here is derived from an EMBL/GenBank/DDBJ whole genome shotgun (WGS) entry which is preliminary data.</text>
</comment>
<name>A0A559KJD7_9MOLU</name>
<dbReference type="PROSITE" id="PS51857">
    <property type="entry name" value="CSD_2"/>
    <property type="match status" value="1"/>
</dbReference>
<evidence type="ECO:0000313" key="3">
    <source>
        <dbReference type="Proteomes" id="UP000320078"/>
    </source>
</evidence>
<accession>A0A559KJD7</accession>
<dbReference type="Proteomes" id="UP000320078">
    <property type="component" value="Unassembled WGS sequence"/>
</dbReference>
<evidence type="ECO:0000313" key="2">
    <source>
        <dbReference type="EMBL" id="TVY12240.1"/>
    </source>
</evidence>
<dbReference type="EMBL" id="VIAE01000005">
    <property type="protein sequence ID" value="TVY12240.1"/>
    <property type="molecule type" value="Genomic_DNA"/>
</dbReference>